<dbReference type="STRING" id="655355.SAMN05216283_1156"/>
<protein>
    <submittedName>
        <fullName evidence="3">Helix-turn-helix</fullName>
    </submittedName>
</protein>
<dbReference type="Proteomes" id="UP000198964">
    <property type="component" value="Unassembled WGS sequence"/>
</dbReference>
<evidence type="ECO:0000313" key="3">
    <source>
        <dbReference type="EMBL" id="SFF74966.1"/>
    </source>
</evidence>
<dbReference type="PANTHER" id="PTHR46797">
    <property type="entry name" value="HTH-TYPE TRANSCRIPTIONAL REGULATOR"/>
    <property type="match status" value="1"/>
</dbReference>
<dbReference type="Pfam" id="PF07883">
    <property type="entry name" value="Cupin_2"/>
    <property type="match status" value="1"/>
</dbReference>
<reference evidence="3 4" key="1">
    <citation type="submission" date="2016-10" db="EMBL/GenBank/DDBJ databases">
        <authorList>
            <person name="de Groot N.N."/>
        </authorList>
    </citation>
    <scope>NUCLEOTIDE SEQUENCE [LARGE SCALE GENOMIC DNA]</scope>
    <source>
        <strain evidence="3 4">CGMCC 1.9156</strain>
    </source>
</reference>
<dbReference type="InterPro" id="IPR013096">
    <property type="entry name" value="Cupin_2"/>
</dbReference>
<dbReference type="EMBL" id="FONW01000015">
    <property type="protein sequence ID" value="SFF74966.1"/>
    <property type="molecule type" value="Genomic_DNA"/>
</dbReference>
<dbReference type="InterPro" id="IPR010982">
    <property type="entry name" value="Lambda_DNA-bd_dom_sf"/>
</dbReference>
<dbReference type="SMART" id="SM00530">
    <property type="entry name" value="HTH_XRE"/>
    <property type="match status" value="1"/>
</dbReference>
<dbReference type="CDD" id="cd00093">
    <property type="entry name" value="HTH_XRE"/>
    <property type="match status" value="1"/>
</dbReference>
<gene>
    <name evidence="3" type="ORF">SAMN05216283_1156</name>
</gene>
<evidence type="ECO:0000259" key="2">
    <source>
        <dbReference type="PROSITE" id="PS50943"/>
    </source>
</evidence>
<dbReference type="Pfam" id="PF01381">
    <property type="entry name" value="HTH_3"/>
    <property type="match status" value="1"/>
</dbReference>
<dbReference type="InterPro" id="IPR050807">
    <property type="entry name" value="TransReg_Diox_bact_type"/>
</dbReference>
<sequence length="188" mass="21418">MDIKLKQIAERLSGLRDALDLSEEDCATACEISLKQYQEYESGEVDIPVSFLYRFSSVYNIELTTLLTGDNPRMQHYSITRKGTGPIVARRKEYQYQSINESFINKAAQPFLVTVSPENKIDQSNGYRHAGQEFNLVLEGRLQIVLNGKSLILDEGDSIWFDSSLPHCMTALNEREAKFLAMIFKIPE</sequence>
<dbReference type="PROSITE" id="PS50943">
    <property type="entry name" value="HTH_CROC1"/>
    <property type="match status" value="1"/>
</dbReference>
<evidence type="ECO:0000313" key="4">
    <source>
        <dbReference type="Proteomes" id="UP000198964"/>
    </source>
</evidence>
<name>A0A1I2LD13_9BACT</name>
<dbReference type="PANTHER" id="PTHR46797:SF19">
    <property type="entry name" value="BLL2473 PROTEIN"/>
    <property type="match status" value="1"/>
</dbReference>
<dbReference type="SUPFAM" id="SSF51182">
    <property type="entry name" value="RmlC-like cupins"/>
    <property type="match status" value="1"/>
</dbReference>
<accession>A0A1I2LD13</accession>
<dbReference type="RefSeq" id="WP_093921444.1">
    <property type="nucleotide sequence ID" value="NZ_FONW01000015.1"/>
</dbReference>
<dbReference type="InterPro" id="IPR001387">
    <property type="entry name" value="Cro/C1-type_HTH"/>
</dbReference>
<dbReference type="GO" id="GO:0003700">
    <property type="term" value="F:DNA-binding transcription factor activity"/>
    <property type="evidence" value="ECO:0007669"/>
    <property type="project" value="TreeGrafter"/>
</dbReference>
<dbReference type="CDD" id="cd02209">
    <property type="entry name" value="cupin_XRE_C"/>
    <property type="match status" value="1"/>
</dbReference>
<keyword evidence="1" id="KW-0238">DNA-binding</keyword>
<dbReference type="InterPro" id="IPR011051">
    <property type="entry name" value="RmlC_Cupin_sf"/>
</dbReference>
<feature type="domain" description="HTH cro/C1-type" evidence="2">
    <location>
        <begin position="12"/>
        <end position="66"/>
    </location>
</feature>
<evidence type="ECO:0000256" key="1">
    <source>
        <dbReference type="ARBA" id="ARBA00023125"/>
    </source>
</evidence>
<dbReference type="SUPFAM" id="SSF47413">
    <property type="entry name" value="lambda repressor-like DNA-binding domains"/>
    <property type="match status" value="1"/>
</dbReference>
<dbReference type="GO" id="GO:0003677">
    <property type="term" value="F:DNA binding"/>
    <property type="evidence" value="ECO:0007669"/>
    <property type="project" value="UniProtKB-KW"/>
</dbReference>
<dbReference type="Gene3D" id="1.10.260.40">
    <property type="entry name" value="lambda repressor-like DNA-binding domains"/>
    <property type="match status" value="1"/>
</dbReference>
<keyword evidence="4" id="KW-1185">Reference proteome</keyword>
<proteinExistence type="predicted"/>
<dbReference type="AlphaFoldDB" id="A0A1I2LD13"/>
<dbReference type="InterPro" id="IPR014710">
    <property type="entry name" value="RmlC-like_jellyroll"/>
</dbReference>
<dbReference type="Gene3D" id="2.60.120.10">
    <property type="entry name" value="Jelly Rolls"/>
    <property type="match status" value="1"/>
</dbReference>
<organism evidence="3 4">
    <name type="scientific">Sunxiuqinia elliptica</name>
    <dbReference type="NCBI Taxonomy" id="655355"/>
    <lineage>
        <taxon>Bacteria</taxon>
        <taxon>Pseudomonadati</taxon>
        <taxon>Bacteroidota</taxon>
        <taxon>Bacteroidia</taxon>
        <taxon>Marinilabiliales</taxon>
        <taxon>Prolixibacteraceae</taxon>
        <taxon>Sunxiuqinia</taxon>
    </lineage>
</organism>
<dbReference type="GO" id="GO:0005829">
    <property type="term" value="C:cytosol"/>
    <property type="evidence" value="ECO:0007669"/>
    <property type="project" value="TreeGrafter"/>
</dbReference>